<name>A0A8S9HLZ5_BRACR</name>
<dbReference type="GO" id="GO:0004722">
    <property type="term" value="F:protein serine/threonine phosphatase activity"/>
    <property type="evidence" value="ECO:0007669"/>
    <property type="project" value="UniProtKB-EC"/>
</dbReference>
<keyword evidence="1" id="KW-0378">Hydrolase</keyword>
<comment type="caution">
    <text evidence="3">The sequence shown here is derived from an EMBL/GenBank/DDBJ whole genome shotgun (WGS) entry which is preliminary data.</text>
</comment>
<comment type="cofactor">
    <cofactor evidence="1">
        <name>Mg(2+)</name>
        <dbReference type="ChEBI" id="CHEBI:18420"/>
    </cofactor>
</comment>
<reference evidence="3" key="1">
    <citation type="submission" date="2019-12" db="EMBL/GenBank/DDBJ databases">
        <title>Genome sequencing and annotation of Brassica cretica.</title>
        <authorList>
            <person name="Studholme D.J."/>
            <person name="Sarris P.F."/>
        </authorList>
    </citation>
    <scope>NUCLEOTIDE SEQUENCE</scope>
    <source>
        <strain evidence="3">PFS-102/07</strain>
        <tissue evidence="3">Leaf</tissue>
    </source>
</reference>
<dbReference type="PANTHER" id="PTHR12320">
    <property type="entry name" value="PROTEIN PHOSPHATASE 2C"/>
    <property type="match status" value="1"/>
</dbReference>
<dbReference type="EC" id="3.1.3.16" evidence="1"/>
<evidence type="ECO:0000256" key="1">
    <source>
        <dbReference type="RuleBase" id="RU366020"/>
    </source>
</evidence>
<keyword evidence="1" id="KW-0479">Metal-binding</keyword>
<evidence type="ECO:0000256" key="2">
    <source>
        <dbReference type="SAM" id="MobiDB-lite"/>
    </source>
</evidence>
<keyword evidence="1" id="KW-0904">Protein phosphatase</keyword>
<evidence type="ECO:0000313" key="3">
    <source>
        <dbReference type="EMBL" id="KAF2560301.1"/>
    </source>
</evidence>
<comment type="similarity">
    <text evidence="1">Belongs to the PP2C family.</text>
</comment>
<dbReference type="EMBL" id="QGKY02001250">
    <property type="protein sequence ID" value="KAF2560301.1"/>
    <property type="molecule type" value="Genomic_DNA"/>
</dbReference>
<organism evidence="3">
    <name type="scientific">Brassica cretica</name>
    <name type="common">Mustard</name>
    <dbReference type="NCBI Taxonomy" id="69181"/>
    <lineage>
        <taxon>Eukaryota</taxon>
        <taxon>Viridiplantae</taxon>
        <taxon>Streptophyta</taxon>
        <taxon>Embryophyta</taxon>
        <taxon>Tracheophyta</taxon>
        <taxon>Spermatophyta</taxon>
        <taxon>Magnoliopsida</taxon>
        <taxon>eudicotyledons</taxon>
        <taxon>Gunneridae</taxon>
        <taxon>Pentapetalae</taxon>
        <taxon>rosids</taxon>
        <taxon>malvids</taxon>
        <taxon>Brassicales</taxon>
        <taxon>Brassicaceae</taxon>
        <taxon>Brassiceae</taxon>
        <taxon>Brassica</taxon>
    </lineage>
</organism>
<proteinExistence type="inferred from homology"/>
<gene>
    <name evidence="3" type="ORF">F2Q70_00015445</name>
</gene>
<dbReference type="GO" id="GO:0009507">
    <property type="term" value="C:chloroplast"/>
    <property type="evidence" value="ECO:0007669"/>
    <property type="project" value="TreeGrafter"/>
</dbReference>
<dbReference type="GO" id="GO:0046872">
    <property type="term" value="F:metal ion binding"/>
    <property type="evidence" value="ECO:0007669"/>
    <property type="project" value="UniProtKB-UniRule"/>
</dbReference>
<keyword evidence="1" id="KW-0460">Magnesium</keyword>
<sequence>MRTNGTMTVKVLDCEGVARSGGSRGYSGGREFRSMSEGAQTGQKRSLAGEGNLNGTKEEETSESGAVIRESRLHLQTAYRPLHKIQSPIQISSTNLFISTSESRLIHLDDHGISKFIISSHTPRPCKTELRLKEFRRDLISASFLEFSQSQSSLRPTQTNSISKRFAAEFVVDGVTTILSLSFYQVEKGGENALFVSSYRGGVIAVADGFSSWVEQDVDPSSYVLQRAHGSCFSSVRYDPGFLVAMLEEVGVLKIGNVGDWDYLSFLDKCLAFEKEILIRFHSAGQIIFSTTPQEHYFDCPIHLMLPLYGGGGGSNMTKKIFVAAPDDKAGATSTSVSCEVHLPDNEAQRRAVLIEPR</sequence>
<dbReference type="AlphaFoldDB" id="A0A8S9HLZ5"/>
<keyword evidence="1" id="KW-0464">Manganese</keyword>
<accession>A0A8S9HLZ5</accession>
<dbReference type="InterPro" id="IPR039123">
    <property type="entry name" value="PPTC7"/>
</dbReference>
<protein>
    <recommendedName>
        <fullName evidence="1">Protein phosphatase</fullName>
        <ecNumber evidence="1">3.1.3.16</ecNumber>
    </recommendedName>
</protein>
<comment type="catalytic activity">
    <reaction evidence="1">
        <text>O-phospho-L-threonyl-[protein] + H2O = L-threonyl-[protein] + phosphate</text>
        <dbReference type="Rhea" id="RHEA:47004"/>
        <dbReference type="Rhea" id="RHEA-COMP:11060"/>
        <dbReference type="Rhea" id="RHEA-COMP:11605"/>
        <dbReference type="ChEBI" id="CHEBI:15377"/>
        <dbReference type="ChEBI" id="CHEBI:30013"/>
        <dbReference type="ChEBI" id="CHEBI:43474"/>
        <dbReference type="ChEBI" id="CHEBI:61977"/>
        <dbReference type="EC" id="3.1.3.16"/>
    </reaction>
</comment>
<feature type="region of interest" description="Disordered" evidence="2">
    <location>
        <begin position="20"/>
        <end position="67"/>
    </location>
</feature>
<comment type="catalytic activity">
    <reaction evidence="1">
        <text>O-phospho-L-seryl-[protein] + H2O = L-seryl-[protein] + phosphate</text>
        <dbReference type="Rhea" id="RHEA:20629"/>
        <dbReference type="Rhea" id="RHEA-COMP:9863"/>
        <dbReference type="Rhea" id="RHEA-COMP:11604"/>
        <dbReference type="ChEBI" id="CHEBI:15377"/>
        <dbReference type="ChEBI" id="CHEBI:29999"/>
        <dbReference type="ChEBI" id="CHEBI:43474"/>
        <dbReference type="ChEBI" id="CHEBI:83421"/>
        <dbReference type="EC" id="3.1.3.16"/>
    </reaction>
</comment>
<dbReference type="PANTHER" id="PTHR12320:SF60">
    <property type="entry name" value="PROTEIN PHOSPHATASE 2C 26-RELATED"/>
    <property type="match status" value="1"/>
</dbReference>
<comment type="cofactor">
    <cofactor evidence="1">
        <name>Mn(2+)</name>
        <dbReference type="ChEBI" id="CHEBI:29035"/>
    </cofactor>
</comment>